<evidence type="ECO:0000256" key="1">
    <source>
        <dbReference type="SAM" id="Phobius"/>
    </source>
</evidence>
<feature type="transmembrane region" description="Helical" evidence="1">
    <location>
        <begin position="21"/>
        <end position="50"/>
    </location>
</feature>
<evidence type="ECO:0000313" key="2">
    <source>
        <dbReference type="EMBL" id="KAJ8355450.1"/>
    </source>
</evidence>
<keyword evidence="1" id="KW-0472">Membrane</keyword>
<keyword evidence="1" id="KW-0812">Transmembrane</keyword>
<reference evidence="2" key="1">
    <citation type="journal article" date="2023" name="Science">
        <title>Genome structures resolve the early diversification of teleost fishes.</title>
        <authorList>
            <person name="Parey E."/>
            <person name="Louis A."/>
            <person name="Montfort J."/>
            <person name="Bouchez O."/>
            <person name="Roques C."/>
            <person name="Iampietro C."/>
            <person name="Lluch J."/>
            <person name="Castinel A."/>
            <person name="Donnadieu C."/>
            <person name="Desvignes T."/>
            <person name="Floi Bucao C."/>
            <person name="Jouanno E."/>
            <person name="Wen M."/>
            <person name="Mejri S."/>
            <person name="Dirks R."/>
            <person name="Jansen H."/>
            <person name="Henkel C."/>
            <person name="Chen W.J."/>
            <person name="Zahm M."/>
            <person name="Cabau C."/>
            <person name="Klopp C."/>
            <person name="Thompson A.W."/>
            <person name="Robinson-Rechavi M."/>
            <person name="Braasch I."/>
            <person name="Lecointre G."/>
            <person name="Bobe J."/>
            <person name="Postlethwait J.H."/>
            <person name="Berthelot C."/>
            <person name="Roest Crollius H."/>
            <person name="Guiguen Y."/>
        </authorList>
    </citation>
    <scope>NUCLEOTIDE SEQUENCE</scope>
    <source>
        <strain evidence="2">WJC10195</strain>
    </source>
</reference>
<keyword evidence="1" id="KW-1133">Transmembrane helix</keyword>
<keyword evidence="3" id="KW-1185">Reference proteome</keyword>
<dbReference type="AlphaFoldDB" id="A0A9Q1IWL5"/>
<proteinExistence type="predicted"/>
<sequence>MGNRSRLGFTSRVLFAGHQQLFLSLSVTVAIRSACPGVCLVLFGVSFAGIRFGCRFKCRAPGGPWLAVIPPVLSPAF</sequence>
<gene>
    <name evidence="2" type="ORF">SKAU_G00182440</name>
</gene>
<protein>
    <submittedName>
        <fullName evidence="2">Uncharacterized protein</fullName>
    </submittedName>
</protein>
<evidence type="ECO:0000313" key="3">
    <source>
        <dbReference type="Proteomes" id="UP001152622"/>
    </source>
</evidence>
<comment type="caution">
    <text evidence="2">The sequence shown here is derived from an EMBL/GenBank/DDBJ whole genome shotgun (WGS) entry which is preliminary data.</text>
</comment>
<accession>A0A9Q1IWL5</accession>
<name>A0A9Q1IWL5_SYNKA</name>
<dbReference type="EMBL" id="JAINUF010000006">
    <property type="protein sequence ID" value="KAJ8355450.1"/>
    <property type="molecule type" value="Genomic_DNA"/>
</dbReference>
<dbReference type="Proteomes" id="UP001152622">
    <property type="component" value="Chromosome 6"/>
</dbReference>
<organism evidence="2 3">
    <name type="scientific">Synaphobranchus kaupii</name>
    <name type="common">Kaup's arrowtooth eel</name>
    <dbReference type="NCBI Taxonomy" id="118154"/>
    <lineage>
        <taxon>Eukaryota</taxon>
        <taxon>Metazoa</taxon>
        <taxon>Chordata</taxon>
        <taxon>Craniata</taxon>
        <taxon>Vertebrata</taxon>
        <taxon>Euteleostomi</taxon>
        <taxon>Actinopterygii</taxon>
        <taxon>Neopterygii</taxon>
        <taxon>Teleostei</taxon>
        <taxon>Anguilliformes</taxon>
        <taxon>Synaphobranchidae</taxon>
        <taxon>Synaphobranchus</taxon>
    </lineage>
</organism>